<dbReference type="Pfam" id="PF00512">
    <property type="entry name" value="HisKA"/>
    <property type="match status" value="1"/>
</dbReference>
<dbReference type="PROSITE" id="PS50109">
    <property type="entry name" value="HIS_KIN"/>
    <property type="match status" value="1"/>
</dbReference>
<dbReference type="AlphaFoldDB" id="A0A9D0ZSP8"/>
<dbReference type="InterPro" id="IPR003661">
    <property type="entry name" value="HisK_dim/P_dom"/>
</dbReference>
<dbReference type="PANTHER" id="PTHR45528">
    <property type="entry name" value="SENSOR HISTIDINE KINASE CPXA"/>
    <property type="match status" value="1"/>
</dbReference>
<evidence type="ECO:0000256" key="9">
    <source>
        <dbReference type="ARBA" id="ARBA00022777"/>
    </source>
</evidence>
<comment type="caution">
    <text evidence="16">The sequence shown here is derived from an EMBL/GenBank/DDBJ whole genome shotgun (WGS) entry which is preliminary data.</text>
</comment>
<feature type="transmembrane region" description="Helical" evidence="14">
    <location>
        <begin position="142"/>
        <end position="161"/>
    </location>
</feature>
<dbReference type="InterPro" id="IPR003594">
    <property type="entry name" value="HATPase_dom"/>
</dbReference>
<dbReference type="Pfam" id="PF02518">
    <property type="entry name" value="HATPase_c"/>
    <property type="match status" value="1"/>
</dbReference>
<keyword evidence="10" id="KW-0067">ATP-binding</keyword>
<gene>
    <name evidence="16" type="ORF">IAB27_08305</name>
</gene>
<evidence type="ECO:0000256" key="10">
    <source>
        <dbReference type="ARBA" id="ARBA00022840"/>
    </source>
</evidence>
<evidence type="ECO:0000256" key="14">
    <source>
        <dbReference type="SAM" id="Phobius"/>
    </source>
</evidence>
<comment type="catalytic activity">
    <reaction evidence="1">
        <text>ATP + protein L-histidine = ADP + protein N-phospho-L-histidine.</text>
        <dbReference type="EC" id="2.7.13.3"/>
    </reaction>
</comment>
<dbReference type="SUPFAM" id="SSF47384">
    <property type="entry name" value="Homodimeric domain of signal transducing histidine kinase"/>
    <property type="match status" value="1"/>
</dbReference>
<keyword evidence="6" id="KW-0808">Transferase</keyword>
<evidence type="ECO:0000256" key="2">
    <source>
        <dbReference type="ARBA" id="ARBA00004651"/>
    </source>
</evidence>
<evidence type="ECO:0000256" key="12">
    <source>
        <dbReference type="ARBA" id="ARBA00023012"/>
    </source>
</evidence>
<evidence type="ECO:0000256" key="3">
    <source>
        <dbReference type="ARBA" id="ARBA00012438"/>
    </source>
</evidence>
<dbReference type="InterPro" id="IPR036097">
    <property type="entry name" value="HisK_dim/P_sf"/>
</dbReference>
<evidence type="ECO:0000256" key="6">
    <source>
        <dbReference type="ARBA" id="ARBA00022679"/>
    </source>
</evidence>
<keyword evidence="9 16" id="KW-0418">Kinase</keyword>
<keyword evidence="5" id="KW-0597">Phosphoprotein</keyword>
<dbReference type="Gene3D" id="6.10.340.10">
    <property type="match status" value="1"/>
</dbReference>
<keyword evidence="12" id="KW-0902">Two-component regulatory system</keyword>
<evidence type="ECO:0000313" key="17">
    <source>
        <dbReference type="Proteomes" id="UP000886786"/>
    </source>
</evidence>
<sequence>MKLRHNLYRQILTIVCIMFVLIYVSMAIILPKILIPFYEKNIYLYLQTPLDVVRDDINLSEIDTDVAYIYEQDGYITSSNNLNEVINLPAKQILKNIKSENGKFEYKDRTYYYSTKEDGTSYKVSITNDDYVRSMRADILEALFPVLIITLLLMLVIVTLWSQSLAQRIKHLKDKVDNLDNENYVDKYNYKLDDELKVLNNAIDEMKLTLHKQEEYKNQMYQNISHDFKTPLTVIKSYIEAIEDGVQDEKTGLKIIKQEIDKLEIKVHSLLYLNKLIYFKDMENYKSGTINIVDLLEQSISKFKLTRSDVKWQIDILDTKTTFRGSKDMWEAIIDNILSNFIRYAKKEVKITVKNHRITFYNDGPNIDENILDDMFTPYKKGINGQFGLGLSIVKKTLRLLDYDVSVKNEKTGISFIIK</sequence>
<dbReference type="SMART" id="SM00387">
    <property type="entry name" value="HATPase_c"/>
    <property type="match status" value="1"/>
</dbReference>
<feature type="domain" description="Histidine kinase" evidence="15">
    <location>
        <begin position="223"/>
        <end position="419"/>
    </location>
</feature>
<dbReference type="Proteomes" id="UP000886786">
    <property type="component" value="Unassembled WGS sequence"/>
</dbReference>
<dbReference type="EC" id="2.7.13.3" evidence="3"/>
<dbReference type="GO" id="GO:0005886">
    <property type="term" value="C:plasma membrane"/>
    <property type="evidence" value="ECO:0007669"/>
    <property type="project" value="UniProtKB-SubCell"/>
</dbReference>
<dbReference type="Gene3D" id="3.30.565.10">
    <property type="entry name" value="Histidine kinase-like ATPase, C-terminal domain"/>
    <property type="match status" value="1"/>
</dbReference>
<dbReference type="SMART" id="SM00388">
    <property type="entry name" value="HisKA"/>
    <property type="match status" value="1"/>
</dbReference>
<protein>
    <recommendedName>
        <fullName evidence="3">histidine kinase</fullName>
        <ecNumber evidence="3">2.7.13.3</ecNumber>
    </recommendedName>
</protein>
<feature type="transmembrane region" description="Helical" evidence="14">
    <location>
        <begin position="12"/>
        <end position="35"/>
    </location>
</feature>
<dbReference type="SUPFAM" id="SSF55874">
    <property type="entry name" value="ATPase domain of HSP90 chaperone/DNA topoisomerase II/histidine kinase"/>
    <property type="match status" value="1"/>
</dbReference>
<organism evidence="16 17">
    <name type="scientific">Candidatus Coprosoma intestinipullorum</name>
    <dbReference type="NCBI Taxonomy" id="2840752"/>
    <lineage>
        <taxon>Bacteria</taxon>
        <taxon>Bacillati</taxon>
        <taxon>Bacillota</taxon>
        <taxon>Bacillota incertae sedis</taxon>
        <taxon>Candidatus Coprosoma</taxon>
    </lineage>
</organism>
<dbReference type="Gene3D" id="1.10.287.130">
    <property type="match status" value="1"/>
</dbReference>
<evidence type="ECO:0000256" key="5">
    <source>
        <dbReference type="ARBA" id="ARBA00022553"/>
    </source>
</evidence>
<comment type="subcellular location">
    <subcellularLocation>
        <location evidence="2">Cell membrane</location>
        <topology evidence="2">Multi-pass membrane protein</topology>
    </subcellularLocation>
</comment>
<reference evidence="16" key="2">
    <citation type="journal article" date="2021" name="PeerJ">
        <title>Extensive microbial diversity within the chicken gut microbiome revealed by metagenomics and culture.</title>
        <authorList>
            <person name="Gilroy R."/>
            <person name="Ravi A."/>
            <person name="Getino M."/>
            <person name="Pursley I."/>
            <person name="Horton D.L."/>
            <person name="Alikhan N.F."/>
            <person name="Baker D."/>
            <person name="Gharbi K."/>
            <person name="Hall N."/>
            <person name="Watson M."/>
            <person name="Adriaenssens E.M."/>
            <person name="Foster-Nyarko E."/>
            <person name="Jarju S."/>
            <person name="Secka A."/>
            <person name="Antonio M."/>
            <person name="Oren A."/>
            <person name="Chaudhuri R.R."/>
            <person name="La Ragione R."/>
            <person name="Hildebrand F."/>
            <person name="Pallen M.J."/>
        </authorList>
    </citation>
    <scope>NUCLEOTIDE SEQUENCE</scope>
    <source>
        <strain evidence="16">CHK147-3167</strain>
    </source>
</reference>
<evidence type="ECO:0000256" key="11">
    <source>
        <dbReference type="ARBA" id="ARBA00022989"/>
    </source>
</evidence>
<name>A0A9D0ZSP8_9FIRM</name>
<dbReference type="InterPro" id="IPR036890">
    <property type="entry name" value="HATPase_C_sf"/>
</dbReference>
<evidence type="ECO:0000256" key="7">
    <source>
        <dbReference type="ARBA" id="ARBA00022692"/>
    </source>
</evidence>
<keyword evidence="8" id="KW-0547">Nucleotide-binding</keyword>
<evidence type="ECO:0000256" key="13">
    <source>
        <dbReference type="ARBA" id="ARBA00023136"/>
    </source>
</evidence>
<evidence type="ECO:0000256" key="1">
    <source>
        <dbReference type="ARBA" id="ARBA00000085"/>
    </source>
</evidence>
<keyword evidence="13 14" id="KW-0472">Membrane</keyword>
<evidence type="ECO:0000259" key="15">
    <source>
        <dbReference type="PROSITE" id="PS50109"/>
    </source>
</evidence>
<accession>A0A9D0ZSP8</accession>
<proteinExistence type="predicted"/>
<dbReference type="InterPro" id="IPR050398">
    <property type="entry name" value="HssS/ArlS-like"/>
</dbReference>
<dbReference type="PANTHER" id="PTHR45528:SF1">
    <property type="entry name" value="SENSOR HISTIDINE KINASE CPXA"/>
    <property type="match status" value="1"/>
</dbReference>
<keyword evidence="7 14" id="KW-0812">Transmembrane</keyword>
<dbReference type="EMBL" id="DVFV01000144">
    <property type="protein sequence ID" value="HIQ91595.1"/>
    <property type="molecule type" value="Genomic_DNA"/>
</dbReference>
<reference evidence="16" key="1">
    <citation type="submission" date="2020-10" db="EMBL/GenBank/DDBJ databases">
        <authorList>
            <person name="Gilroy R."/>
        </authorList>
    </citation>
    <scope>NUCLEOTIDE SEQUENCE</scope>
    <source>
        <strain evidence="16">CHK147-3167</strain>
    </source>
</reference>
<dbReference type="GO" id="GO:0000155">
    <property type="term" value="F:phosphorelay sensor kinase activity"/>
    <property type="evidence" value="ECO:0007669"/>
    <property type="project" value="InterPro"/>
</dbReference>
<evidence type="ECO:0000256" key="4">
    <source>
        <dbReference type="ARBA" id="ARBA00022475"/>
    </source>
</evidence>
<dbReference type="CDD" id="cd00082">
    <property type="entry name" value="HisKA"/>
    <property type="match status" value="1"/>
</dbReference>
<keyword evidence="11 14" id="KW-1133">Transmembrane helix</keyword>
<evidence type="ECO:0000313" key="16">
    <source>
        <dbReference type="EMBL" id="HIQ91595.1"/>
    </source>
</evidence>
<keyword evidence="4" id="KW-1003">Cell membrane</keyword>
<dbReference type="GO" id="GO:0005524">
    <property type="term" value="F:ATP binding"/>
    <property type="evidence" value="ECO:0007669"/>
    <property type="project" value="UniProtKB-KW"/>
</dbReference>
<dbReference type="InterPro" id="IPR005467">
    <property type="entry name" value="His_kinase_dom"/>
</dbReference>
<evidence type="ECO:0000256" key="8">
    <source>
        <dbReference type="ARBA" id="ARBA00022741"/>
    </source>
</evidence>